<evidence type="ECO:0000313" key="2">
    <source>
        <dbReference type="Proteomes" id="UP000054495"/>
    </source>
</evidence>
<name>A0A0D6M940_9BILA</name>
<protein>
    <submittedName>
        <fullName evidence="1">Uncharacterized protein</fullName>
    </submittedName>
</protein>
<keyword evidence="2" id="KW-1185">Reference proteome</keyword>
<dbReference type="Proteomes" id="UP000054495">
    <property type="component" value="Unassembled WGS sequence"/>
</dbReference>
<accession>A0A0D6M940</accession>
<dbReference type="AlphaFoldDB" id="A0A0D6M940"/>
<dbReference type="EMBL" id="KE124777">
    <property type="protein sequence ID" value="EPB80684.1"/>
    <property type="molecule type" value="Genomic_DNA"/>
</dbReference>
<proteinExistence type="predicted"/>
<sequence length="106" mass="12401">MKDRIPPRLCFIAVITLVAYLVFKNNFKEEPAIEVQHHEDIVGRIKDGTYDTAPFNESKLISAFFRYNEGFHHSEGGKYYQHCHILLFKQQDCIFGGQPKDQQRNL</sequence>
<reference evidence="1 2" key="1">
    <citation type="submission" date="2013-05" db="EMBL/GenBank/DDBJ databases">
        <title>Draft genome of the parasitic nematode Anyclostoma ceylanicum.</title>
        <authorList>
            <person name="Mitreva M."/>
        </authorList>
    </citation>
    <scope>NUCLEOTIDE SEQUENCE [LARGE SCALE GENOMIC DNA]</scope>
</reference>
<evidence type="ECO:0000313" key="1">
    <source>
        <dbReference type="EMBL" id="EPB80684.1"/>
    </source>
</evidence>
<gene>
    <name evidence="1" type="ORF">ANCCEY_00252</name>
</gene>
<organism evidence="1 2">
    <name type="scientific">Ancylostoma ceylanicum</name>
    <dbReference type="NCBI Taxonomy" id="53326"/>
    <lineage>
        <taxon>Eukaryota</taxon>
        <taxon>Metazoa</taxon>
        <taxon>Ecdysozoa</taxon>
        <taxon>Nematoda</taxon>
        <taxon>Chromadorea</taxon>
        <taxon>Rhabditida</taxon>
        <taxon>Rhabditina</taxon>
        <taxon>Rhabditomorpha</taxon>
        <taxon>Strongyloidea</taxon>
        <taxon>Ancylostomatidae</taxon>
        <taxon>Ancylostomatinae</taxon>
        <taxon>Ancylostoma</taxon>
    </lineage>
</organism>